<dbReference type="SUPFAM" id="SSF51569">
    <property type="entry name" value="Aldolase"/>
    <property type="match status" value="1"/>
</dbReference>
<evidence type="ECO:0000256" key="10">
    <source>
        <dbReference type="ARBA" id="ARBA00048810"/>
    </source>
</evidence>
<protein>
    <recommendedName>
        <fullName evidence="5 11">Transaldolase</fullName>
        <ecNumber evidence="5 11">2.2.1.2</ecNumber>
    </recommendedName>
</protein>
<evidence type="ECO:0000313" key="12">
    <source>
        <dbReference type="EMBL" id="GGI55024.1"/>
    </source>
</evidence>
<dbReference type="AlphaFoldDB" id="A0A8J3F6F1"/>
<proteinExistence type="inferred from homology"/>
<dbReference type="Gene3D" id="3.20.20.70">
    <property type="entry name" value="Aldolase class I"/>
    <property type="match status" value="1"/>
</dbReference>
<evidence type="ECO:0000256" key="6">
    <source>
        <dbReference type="ARBA" id="ARBA00022490"/>
    </source>
</evidence>
<name>A0A8J3F6F1_9BURK</name>
<dbReference type="InterPro" id="IPR013785">
    <property type="entry name" value="Aldolase_TIM"/>
</dbReference>
<dbReference type="PROSITE" id="PS01054">
    <property type="entry name" value="TRANSALDOLASE_1"/>
    <property type="match status" value="1"/>
</dbReference>
<evidence type="ECO:0000256" key="7">
    <source>
        <dbReference type="ARBA" id="ARBA00022679"/>
    </source>
</evidence>
<dbReference type="InterPro" id="IPR004732">
    <property type="entry name" value="Transaldolase_2"/>
</dbReference>
<reference evidence="12" key="2">
    <citation type="submission" date="2020-09" db="EMBL/GenBank/DDBJ databases">
        <authorList>
            <person name="Sun Q."/>
            <person name="Sedlacek I."/>
        </authorList>
    </citation>
    <scope>NUCLEOTIDE SEQUENCE</scope>
    <source>
        <strain evidence="12">CCM 7664</strain>
    </source>
</reference>
<comment type="catalytic activity">
    <reaction evidence="10 11">
        <text>D-sedoheptulose 7-phosphate + D-glyceraldehyde 3-phosphate = D-erythrose 4-phosphate + beta-D-fructose 6-phosphate</text>
        <dbReference type="Rhea" id="RHEA:17053"/>
        <dbReference type="ChEBI" id="CHEBI:16897"/>
        <dbReference type="ChEBI" id="CHEBI:57483"/>
        <dbReference type="ChEBI" id="CHEBI:57634"/>
        <dbReference type="ChEBI" id="CHEBI:59776"/>
        <dbReference type="EC" id="2.2.1.2"/>
    </reaction>
</comment>
<dbReference type="Pfam" id="PF00923">
    <property type="entry name" value="TAL_FSA"/>
    <property type="match status" value="1"/>
</dbReference>
<dbReference type="Proteomes" id="UP000627205">
    <property type="component" value="Unassembled WGS sequence"/>
</dbReference>
<evidence type="ECO:0000256" key="3">
    <source>
        <dbReference type="ARBA" id="ARBA00004857"/>
    </source>
</evidence>
<comment type="subcellular location">
    <subcellularLocation>
        <location evidence="2 11">Cytoplasm</location>
    </subcellularLocation>
</comment>
<evidence type="ECO:0000256" key="8">
    <source>
        <dbReference type="ARBA" id="ARBA00023126"/>
    </source>
</evidence>
<evidence type="ECO:0000256" key="4">
    <source>
        <dbReference type="ARBA" id="ARBA00008426"/>
    </source>
</evidence>
<dbReference type="EMBL" id="BMDP01000003">
    <property type="protein sequence ID" value="GGI55024.1"/>
    <property type="molecule type" value="Genomic_DNA"/>
</dbReference>
<reference evidence="12" key="1">
    <citation type="journal article" date="2014" name="Int. J. Syst. Evol. Microbiol.">
        <title>Complete genome sequence of Corynebacterium casei LMG S-19264T (=DSM 44701T), isolated from a smear-ripened cheese.</title>
        <authorList>
            <consortium name="US DOE Joint Genome Institute (JGI-PGF)"/>
            <person name="Walter F."/>
            <person name="Albersmeier A."/>
            <person name="Kalinowski J."/>
            <person name="Ruckert C."/>
        </authorList>
    </citation>
    <scope>NUCLEOTIDE SEQUENCE</scope>
    <source>
        <strain evidence="12">CCM 7664</strain>
    </source>
</reference>
<dbReference type="RefSeq" id="WP_188421680.1">
    <property type="nucleotide sequence ID" value="NZ_BMDP01000003.1"/>
</dbReference>
<sequence length="384" mass="41783">MSKPHNPLNQLHEAGQAVWLDFLDRSFLAEGGLRKLIAEDSLSGVTSNPSIFEKAMGHGDAYDAGFKATLAQLGDGTTAMQLYEAQAVRDIQAAADDLRPVYDRLQGKDGYVSMEVSPAAANDTQATLDEARHLWHAVDRPNLMIKVPGTQAGVPAVRQLIEEGLNINITLLFARDAYQAVAEAYMAGLEARVKAGKPIDRIASVASFFVSRIDTQIDKKIDSRIEDGDPLGGALLQLRGKVAIANAKLAYDWYRQSIQGERWKKLAAQGAMPQRLLWASTGTKDPSYSPTLYIETLIGSDTVNTMPQKTMDAFRDGGKVAPTLTQDVDEAQRILDETERLDLDLDGVTTALVDDGVTQFAEAFDKLVGAVDAKRQSFLASKTN</sequence>
<comment type="caution">
    <text evidence="12">The sequence shown here is derived from an EMBL/GenBank/DDBJ whole genome shotgun (WGS) entry which is preliminary data.</text>
</comment>
<dbReference type="InterPro" id="IPR001585">
    <property type="entry name" value="TAL/FSA"/>
</dbReference>
<keyword evidence="6 11" id="KW-0963">Cytoplasm</keyword>
<dbReference type="NCBIfam" id="NF002881">
    <property type="entry name" value="PRK03343.1"/>
    <property type="match status" value="1"/>
</dbReference>
<accession>A0A8J3F6F1</accession>
<dbReference type="InterPro" id="IPR018225">
    <property type="entry name" value="Transaldolase_AS"/>
</dbReference>
<dbReference type="CDD" id="cd00955">
    <property type="entry name" value="Transaldolase_like"/>
    <property type="match status" value="1"/>
</dbReference>
<dbReference type="GO" id="GO:0005975">
    <property type="term" value="P:carbohydrate metabolic process"/>
    <property type="evidence" value="ECO:0007669"/>
    <property type="project" value="InterPro"/>
</dbReference>
<gene>
    <name evidence="11" type="primary">tal</name>
    <name evidence="12" type="ORF">GCM10011430_21980</name>
</gene>
<evidence type="ECO:0000256" key="2">
    <source>
        <dbReference type="ARBA" id="ARBA00004496"/>
    </source>
</evidence>
<dbReference type="HAMAP" id="MF_00493">
    <property type="entry name" value="Transaldolase_2"/>
    <property type="match status" value="1"/>
</dbReference>
<keyword evidence="7 11" id="KW-0808">Transferase</keyword>
<keyword evidence="13" id="KW-1185">Reference proteome</keyword>
<keyword evidence="9 11" id="KW-0704">Schiff base</keyword>
<comment type="pathway">
    <text evidence="3 11">Carbohydrate degradation; pentose phosphate pathway; D-glyceraldehyde 3-phosphate and beta-D-fructose 6-phosphate from D-ribose 5-phosphate and D-xylulose 5-phosphate (non-oxidative stage): step 2/3.</text>
</comment>
<comment type="similarity">
    <text evidence="4 11">Belongs to the transaldolase family. Type 2 subfamily.</text>
</comment>
<evidence type="ECO:0000256" key="1">
    <source>
        <dbReference type="ARBA" id="ARBA00003518"/>
    </source>
</evidence>
<evidence type="ECO:0000256" key="5">
    <source>
        <dbReference type="ARBA" id="ARBA00013151"/>
    </source>
</evidence>
<feature type="active site" description="Schiff-base intermediate with substrate" evidence="11">
    <location>
        <position position="146"/>
    </location>
</feature>
<dbReference type="GO" id="GO:0004801">
    <property type="term" value="F:transaldolase activity"/>
    <property type="evidence" value="ECO:0007669"/>
    <property type="project" value="UniProtKB-UniRule"/>
</dbReference>
<evidence type="ECO:0000256" key="9">
    <source>
        <dbReference type="ARBA" id="ARBA00023270"/>
    </source>
</evidence>
<keyword evidence="8 11" id="KW-0570">Pentose shunt</keyword>
<evidence type="ECO:0000256" key="11">
    <source>
        <dbReference type="HAMAP-Rule" id="MF_00493"/>
    </source>
</evidence>
<dbReference type="PROSITE" id="PS00958">
    <property type="entry name" value="TRANSALDOLASE_2"/>
    <property type="match status" value="1"/>
</dbReference>
<dbReference type="UniPathway" id="UPA00115">
    <property type="reaction ID" value="UER00414"/>
</dbReference>
<organism evidence="12 13">
    <name type="scientific">Oxalicibacterium solurbis</name>
    <dbReference type="NCBI Taxonomy" id="69280"/>
    <lineage>
        <taxon>Bacteria</taxon>
        <taxon>Pseudomonadati</taxon>
        <taxon>Pseudomonadota</taxon>
        <taxon>Betaproteobacteria</taxon>
        <taxon>Burkholderiales</taxon>
        <taxon>Oxalobacteraceae</taxon>
        <taxon>Oxalicibacterium</taxon>
    </lineage>
</organism>
<dbReference type="PIRSF" id="PIRSF036915">
    <property type="entry name" value="Trnald_Bac_Plnt"/>
    <property type="match status" value="1"/>
</dbReference>
<dbReference type="GO" id="GO:0006098">
    <property type="term" value="P:pentose-phosphate shunt"/>
    <property type="evidence" value="ECO:0007669"/>
    <property type="project" value="UniProtKB-UniRule"/>
</dbReference>
<dbReference type="PANTHER" id="PTHR10683:SF31">
    <property type="entry name" value="TRANSALDOLASE"/>
    <property type="match status" value="1"/>
</dbReference>
<dbReference type="GO" id="GO:0005737">
    <property type="term" value="C:cytoplasm"/>
    <property type="evidence" value="ECO:0007669"/>
    <property type="project" value="UniProtKB-SubCell"/>
</dbReference>
<dbReference type="NCBIfam" id="TIGR00876">
    <property type="entry name" value="tal_mycobact"/>
    <property type="match status" value="1"/>
</dbReference>
<dbReference type="PANTHER" id="PTHR10683">
    <property type="entry name" value="TRANSALDOLASE"/>
    <property type="match status" value="1"/>
</dbReference>
<evidence type="ECO:0000313" key="13">
    <source>
        <dbReference type="Proteomes" id="UP000627205"/>
    </source>
</evidence>
<dbReference type="EC" id="2.2.1.2" evidence="5 11"/>
<comment type="function">
    <text evidence="1 11">Transaldolase is important for the balance of metabolites in the pentose-phosphate pathway.</text>
</comment>